<feature type="non-terminal residue" evidence="1">
    <location>
        <position position="140"/>
    </location>
</feature>
<dbReference type="Proteomes" id="UP000789920">
    <property type="component" value="Unassembled WGS sequence"/>
</dbReference>
<comment type="caution">
    <text evidence="1">The sequence shown here is derived from an EMBL/GenBank/DDBJ whole genome shotgun (WGS) entry which is preliminary data.</text>
</comment>
<feature type="non-terminal residue" evidence="1">
    <location>
        <position position="1"/>
    </location>
</feature>
<accession>A0ACA9SN26</accession>
<keyword evidence="2" id="KW-1185">Reference proteome</keyword>
<sequence length="140" mass="15762">GADGLANAGVTGLKSLGYHIKYLFCHVQFILLARRHRFLNFENNRAIKGLGKIMPTIGYTISVEESTNIVKKAILWNASVYPLIYKRVLVDAKMHMMLSNFGVQLTSIKSQIMHFFDSPGAKHGIKIFAVKVQYVMCMIL</sequence>
<name>A0ACA9SN26_9GLOM</name>
<proteinExistence type="predicted"/>
<evidence type="ECO:0000313" key="2">
    <source>
        <dbReference type="Proteomes" id="UP000789920"/>
    </source>
</evidence>
<protein>
    <submittedName>
        <fullName evidence="1">4164_t:CDS:1</fullName>
    </submittedName>
</protein>
<dbReference type="EMBL" id="CAJVQC010137318">
    <property type="protein sequence ID" value="CAG8843190.1"/>
    <property type="molecule type" value="Genomic_DNA"/>
</dbReference>
<reference evidence="1" key="1">
    <citation type="submission" date="2021-06" db="EMBL/GenBank/DDBJ databases">
        <authorList>
            <person name="Kallberg Y."/>
            <person name="Tangrot J."/>
            <person name="Rosling A."/>
        </authorList>
    </citation>
    <scope>NUCLEOTIDE SEQUENCE</scope>
    <source>
        <strain evidence="1">MA461A</strain>
    </source>
</reference>
<organism evidence="1 2">
    <name type="scientific">Racocetra persica</name>
    <dbReference type="NCBI Taxonomy" id="160502"/>
    <lineage>
        <taxon>Eukaryota</taxon>
        <taxon>Fungi</taxon>
        <taxon>Fungi incertae sedis</taxon>
        <taxon>Mucoromycota</taxon>
        <taxon>Glomeromycotina</taxon>
        <taxon>Glomeromycetes</taxon>
        <taxon>Diversisporales</taxon>
        <taxon>Gigasporaceae</taxon>
        <taxon>Racocetra</taxon>
    </lineage>
</organism>
<evidence type="ECO:0000313" key="1">
    <source>
        <dbReference type="EMBL" id="CAG8843190.1"/>
    </source>
</evidence>
<gene>
    <name evidence="1" type="ORF">RPERSI_LOCUS32647</name>
</gene>